<evidence type="ECO:0000313" key="1">
    <source>
        <dbReference type="EMBL" id="OUB73471.1"/>
    </source>
</evidence>
<dbReference type="PANTHER" id="PTHR47478">
    <property type="match status" value="1"/>
</dbReference>
<dbReference type="Pfam" id="PF13419">
    <property type="entry name" value="HAD_2"/>
    <property type="match status" value="1"/>
</dbReference>
<dbReference type="EMBL" id="MOOS01000068">
    <property type="protein sequence ID" value="OUB73471.1"/>
    <property type="molecule type" value="Genomic_DNA"/>
</dbReference>
<dbReference type="InterPro" id="IPR041492">
    <property type="entry name" value="HAD_2"/>
</dbReference>
<evidence type="ECO:0000313" key="2">
    <source>
        <dbReference type="Proteomes" id="UP000194853"/>
    </source>
</evidence>
<dbReference type="Proteomes" id="UP000194853">
    <property type="component" value="Unassembled WGS sequence"/>
</dbReference>
<dbReference type="SUPFAM" id="SSF56784">
    <property type="entry name" value="HAD-like"/>
    <property type="match status" value="1"/>
</dbReference>
<dbReference type="InterPro" id="IPR023214">
    <property type="entry name" value="HAD_sf"/>
</dbReference>
<accession>A0A9X6MCJ3</accession>
<dbReference type="NCBIfam" id="TIGR01549">
    <property type="entry name" value="HAD-SF-IA-v1"/>
    <property type="match status" value="1"/>
</dbReference>
<dbReference type="Gene3D" id="3.40.50.1000">
    <property type="entry name" value="HAD superfamily/HAD-like"/>
    <property type="match status" value="1"/>
</dbReference>
<sequence length="226" mass="26153">MKYVVFDLDETIFDHTGGEIESLKSIYRTDFKILGLSFDEFHSAFSKFNKMSWENFENGIQDVKETLFSRFKLLCEFYGIEKDLEDLTSRYGNEYIKHCTPFSGVHTLLKDLQNIGLSLAVCSNGMEEIQMGKVEYHKVKEYFSYFQFGSNYPFCKPHIQFFNSLLENLDVQPHEVLFVGDSLVNDITPAENLGMRSLHINEKFLIGGELQCTLILNQIKNMTVLS</sequence>
<dbReference type="PANTHER" id="PTHR47478:SF1">
    <property type="entry name" value="PYRIMIDINE 5'-NUCLEOTIDASE YJJG"/>
    <property type="match status" value="1"/>
</dbReference>
<name>A0A9X6MCJ3_BACTJ</name>
<protein>
    <recommendedName>
        <fullName evidence="3">HAD family hydrolase</fullName>
    </recommendedName>
</protein>
<comment type="caution">
    <text evidence="1">The sequence shown here is derived from an EMBL/GenBank/DDBJ whole genome shotgun (WGS) entry which is preliminary data.</text>
</comment>
<dbReference type="InterPro" id="IPR006439">
    <property type="entry name" value="HAD-SF_hydro_IA"/>
</dbReference>
<organism evidence="1 2">
    <name type="scientific">Bacillus thuringiensis subsp. jegathesan</name>
    <dbReference type="NCBI Taxonomy" id="56955"/>
    <lineage>
        <taxon>Bacteria</taxon>
        <taxon>Bacillati</taxon>
        <taxon>Bacillota</taxon>
        <taxon>Bacilli</taxon>
        <taxon>Bacillales</taxon>
        <taxon>Bacillaceae</taxon>
        <taxon>Bacillus</taxon>
        <taxon>Bacillus cereus group</taxon>
    </lineage>
</organism>
<evidence type="ECO:0008006" key="3">
    <source>
        <dbReference type="Google" id="ProtNLM"/>
    </source>
</evidence>
<dbReference type="Gene3D" id="1.10.150.240">
    <property type="entry name" value="Putative phosphatase, domain 2"/>
    <property type="match status" value="1"/>
</dbReference>
<dbReference type="NCBIfam" id="TIGR01509">
    <property type="entry name" value="HAD-SF-IA-v3"/>
    <property type="match status" value="1"/>
</dbReference>
<dbReference type="PRINTS" id="PR00413">
    <property type="entry name" value="HADHALOGNASE"/>
</dbReference>
<dbReference type="InterPro" id="IPR052550">
    <property type="entry name" value="Pyrimidine_5'-ntase_YjjG"/>
</dbReference>
<dbReference type="InterPro" id="IPR036412">
    <property type="entry name" value="HAD-like_sf"/>
</dbReference>
<dbReference type="SFLD" id="SFLDS00003">
    <property type="entry name" value="Haloacid_Dehalogenase"/>
    <property type="match status" value="1"/>
</dbReference>
<dbReference type="AlphaFoldDB" id="A0A9X6MCJ3"/>
<dbReference type="RefSeq" id="WP_086403896.1">
    <property type="nucleotide sequence ID" value="NZ_MOOS01000068.1"/>
</dbReference>
<dbReference type="CDD" id="cd01427">
    <property type="entry name" value="HAD_like"/>
    <property type="match status" value="1"/>
</dbReference>
<reference evidence="1 2" key="1">
    <citation type="submission" date="2016-10" db="EMBL/GenBank/DDBJ databases">
        <title>Comparative genomics of Bacillus thuringiensis reveals a path to pathogens against multiple invertebrate hosts.</title>
        <authorList>
            <person name="Zheng J."/>
            <person name="Gao Q."/>
            <person name="Liu H."/>
            <person name="Peng D."/>
            <person name="Ruan L."/>
            <person name="Sun M."/>
        </authorList>
    </citation>
    <scope>NUCLEOTIDE SEQUENCE [LARGE SCALE GENOMIC DNA]</scope>
    <source>
        <strain evidence="1">BGSC 4CF1</strain>
    </source>
</reference>
<gene>
    <name evidence="1" type="ORF">BK750_07665</name>
</gene>
<dbReference type="InterPro" id="IPR023198">
    <property type="entry name" value="PGP-like_dom2"/>
</dbReference>
<proteinExistence type="predicted"/>
<dbReference type="SFLD" id="SFLDG01129">
    <property type="entry name" value="C1.5:_HAD__Beta-PGM__Phosphata"/>
    <property type="match status" value="1"/>
</dbReference>